<evidence type="ECO:0000259" key="2">
    <source>
        <dbReference type="Pfam" id="PF03749"/>
    </source>
</evidence>
<comment type="similarity">
    <text evidence="1">Belongs to the SfsA family.</text>
</comment>
<feature type="domain" description="SfsA N-terminal OB" evidence="3">
    <location>
        <begin position="16"/>
        <end position="79"/>
    </location>
</feature>
<dbReference type="HAMAP" id="MF_00095">
    <property type="entry name" value="SfsA"/>
    <property type="match status" value="1"/>
</dbReference>
<accession>E1QRJ8</accession>
<evidence type="ECO:0000256" key="1">
    <source>
        <dbReference type="HAMAP-Rule" id="MF_00095"/>
    </source>
</evidence>
<dbReference type="NCBIfam" id="TIGR00230">
    <property type="entry name" value="sfsA"/>
    <property type="match status" value="1"/>
</dbReference>
<dbReference type="GO" id="GO:0003677">
    <property type="term" value="F:DNA binding"/>
    <property type="evidence" value="ECO:0007669"/>
    <property type="project" value="InterPro"/>
</dbReference>
<name>E1QRJ8_VULDI</name>
<protein>
    <recommendedName>
        <fullName evidence="1">Sugar fermentation stimulation protein homolog</fullName>
    </recommendedName>
</protein>
<sequence length="231" mass="25759">MIGYVIRRPDVEGFFVRRLNRFLGVGVVNGREELIHIHDPGRLTELLRPGVKFFAYSKSTGKTRFYLAAVDLGDELVLVNSAVHNDVAAWLIANGYVLSGYEVIKREPGFDNGRFDLLLKSPGGGHAFVEVKGVTLEENGVAKFPDAPTSRGARHMLELVRAVELGYEAYVLFLIFRSKAKLFMPNAALDPRFAESLKYAINHGVRALAYKLMLTRDWVIIPVGQLDIKIG</sequence>
<reference evidence="5" key="2">
    <citation type="journal article" date="2010" name="Stand. Genomic Sci.">
        <title>Complete genome sequence of Vulcanisaeta distributa type strain (IC-017T).</title>
        <authorList>
            <person name="Mavromatis K."/>
            <person name="Sikorski J."/>
            <person name="Pabst E."/>
            <person name="Teshima H."/>
            <person name="Lapidus A."/>
            <person name="Lucas S."/>
            <person name="Nolan M."/>
            <person name="Glavina Del Rio T."/>
            <person name="Cheng J."/>
            <person name="Bruce D."/>
            <person name="Goodwin L."/>
            <person name="Pitluck S."/>
            <person name="Liolios K."/>
            <person name="Ivanova N."/>
            <person name="Mikhailova N."/>
            <person name="Pati A."/>
            <person name="Chen A."/>
            <person name="Palaniappan K."/>
            <person name="Land M."/>
            <person name="Hauser L."/>
            <person name="Chang Y."/>
            <person name="Jeffries C."/>
            <person name="Rohde M."/>
            <person name="Spring S."/>
            <person name="Goker M."/>
            <person name="Wirth R."/>
            <person name="Woyke T."/>
            <person name="Bristow J."/>
            <person name="Eisen J."/>
            <person name="Markowitz V."/>
            <person name="Hugenholtz P."/>
            <person name="Klenk H."/>
            <person name="Kyrpides N."/>
        </authorList>
    </citation>
    <scope>NUCLEOTIDE SEQUENCE [LARGE SCALE GENOMIC DNA]</scope>
    <source>
        <strain evidence="5">DSM 14429 / JCM 11212 / NBRC 100878 / IC-017</strain>
    </source>
</reference>
<dbReference type="KEGG" id="vdi:Vdis_2446"/>
<dbReference type="EMBL" id="CP002100">
    <property type="protein sequence ID" value="ADN51812.1"/>
    <property type="molecule type" value="Genomic_DNA"/>
</dbReference>
<dbReference type="eggNOG" id="arCOG04115">
    <property type="taxonomic scope" value="Archaea"/>
</dbReference>
<dbReference type="Proteomes" id="UP000006681">
    <property type="component" value="Chromosome"/>
</dbReference>
<reference evidence="4 5" key="1">
    <citation type="journal article" date="2010" name="Stand. Genomic Sci.">
        <title>Complete genome sequence of Vulcanisaeta distributa type strain (IC-017).</title>
        <authorList>
            <person name="Mavromatis K."/>
            <person name="Sikorski J."/>
            <person name="Pabst E."/>
            <person name="Teshima H."/>
            <person name="Lapidus A."/>
            <person name="Lucas S."/>
            <person name="Nolan M."/>
            <person name="Glavina Del Rio T."/>
            <person name="Cheng J.F."/>
            <person name="Bruce D."/>
            <person name="Goodwin L."/>
            <person name="Pitluck S."/>
            <person name="Liolios K."/>
            <person name="Ivanova N."/>
            <person name="Mikhailova N."/>
            <person name="Pati A."/>
            <person name="Chen A."/>
            <person name="Palaniappan K."/>
            <person name="Land M."/>
            <person name="Hauser L."/>
            <person name="Chang Y.J."/>
            <person name="Jeffries C.D."/>
            <person name="Rohde M."/>
            <person name="Spring S."/>
            <person name="Goker M."/>
            <person name="Wirth R."/>
            <person name="Woyke T."/>
            <person name="Bristow J."/>
            <person name="Eisen J.A."/>
            <person name="Markowitz V."/>
            <person name="Hugenholtz P."/>
            <person name="Klenk H.P."/>
            <person name="Kyrpides N.C."/>
        </authorList>
    </citation>
    <scope>NUCLEOTIDE SEQUENCE [LARGE SCALE GENOMIC DNA]</scope>
    <source>
        <strain evidence="5">DSM 14429 / JCM 11212 / NBRC 100878 / IC-017</strain>
    </source>
</reference>
<dbReference type="RefSeq" id="WP_013337537.1">
    <property type="nucleotide sequence ID" value="NC_014537.1"/>
</dbReference>
<keyword evidence="5" id="KW-1185">Reference proteome</keyword>
<dbReference type="HOGENOM" id="CLU_052299_1_0_2"/>
<dbReference type="InterPro" id="IPR041465">
    <property type="entry name" value="SfsA_N"/>
</dbReference>
<dbReference type="OrthoDB" id="34139at2157"/>
<gene>
    <name evidence="1" type="primary">sfsA</name>
    <name evidence="4" type="ordered locus">Vdis_2446</name>
</gene>
<dbReference type="Pfam" id="PF17746">
    <property type="entry name" value="SfsA_N"/>
    <property type="match status" value="1"/>
</dbReference>
<proteinExistence type="inferred from homology"/>
<dbReference type="AlphaFoldDB" id="E1QRJ8"/>
<dbReference type="CDD" id="cd22359">
    <property type="entry name" value="SfsA-like_bacterial"/>
    <property type="match status" value="1"/>
</dbReference>
<dbReference type="STRING" id="572478.Vdis_2446"/>
<evidence type="ECO:0000259" key="3">
    <source>
        <dbReference type="Pfam" id="PF17746"/>
    </source>
</evidence>
<dbReference type="InterPro" id="IPR040452">
    <property type="entry name" value="SfsA_C"/>
</dbReference>
<evidence type="ECO:0000313" key="5">
    <source>
        <dbReference type="Proteomes" id="UP000006681"/>
    </source>
</evidence>
<dbReference type="InterPro" id="IPR005224">
    <property type="entry name" value="SfsA"/>
</dbReference>
<dbReference type="Pfam" id="PF03749">
    <property type="entry name" value="SfsA"/>
    <property type="match status" value="1"/>
</dbReference>
<evidence type="ECO:0000313" key="4">
    <source>
        <dbReference type="EMBL" id="ADN51812.1"/>
    </source>
</evidence>
<feature type="domain" description="Sugar fermentation stimulation protein C-terminal" evidence="2">
    <location>
        <begin position="83"/>
        <end position="215"/>
    </location>
</feature>
<dbReference type="PANTHER" id="PTHR30545">
    <property type="entry name" value="SUGAR FERMENTATION STIMULATION PROTEIN A"/>
    <property type="match status" value="1"/>
</dbReference>
<dbReference type="PANTHER" id="PTHR30545:SF2">
    <property type="entry name" value="SUGAR FERMENTATION STIMULATION PROTEIN A"/>
    <property type="match status" value="1"/>
</dbReference>
<organism evidence="4 5">
    <name type="scientific">Vulcanisaeta distributa (strain DSM 14429 / JCM 11212 / NBRC 100878 / IC-017)</name>
    <dbReference type="NCBI Taxonomy" id="572478"/>
    <lineage>
        <taxon>Archaea</taxon>
        <taxon>Thermoproteota</taxon>
        <taxon>Thermoprotei</taxon>
        <taxon>Thermoproteales</taxon>
        <taxon>Thermoproteaceae</taxon>
        <taxon>Vulcanisaeta</taxon>
    </lineage>
</organism>
<dbReference type="Gene3D" id="3.40.1350.60">
    <property type="match status" value="1"/>
</dbReference>
<dbReference type="Gene3D" id="2.40.50.580">
    <property type="match status" value="1"/>
</dbReference>
<dbReference type="GeneID" id="9753406"/>